<dbReference type="AlphaFoldDB" id="A0A2P8H161"/>
<comment type="caution">
    <text evidence="2">The sequence shown here is derived from an EMBL/GenBank/DDBJ whole genome shotgun (WGS) entry which is preliminary data.</text>
</comment>
<sequence>MFMRLALPFLLNFARRLFGDQKQTKKGRSSRSTRSKRSSRRGSRRR</sequence>
<evidence type="ECO:0000313" key="2">
    <source>
        <dbReference type="EMBL" id="PSL39952.1"/>
    </source>
</evidence>
<dbReference type="RefSeq" id="WP_158262003.1">
    <property type="nucleotide sequence ID" value="NZ_PYAU01000001.1"/>
</dbReference>
<reference evidence="2 3" key="1">
    <citation type="submission" date="2018-03" db="EMBL/GenBank/DDBJ databases">
        <title>Genomic Encyclopedia of Archaeal and Bacterial Type Strains, Phase II (KMG-II): from individual species to whole genera.</title>
        <authorList>
            <person name="Goeker M."/>
        </authorList>
    </citation>
    <scope>NUCLEOTIDE SEQUENCE [LARGE SCALE GENOMIC DNA]</scope>
    <source>
        <strain evidence="2 3">DSM 21548</strain>
    </source>
</reference>
<organism evidence="2 3">
    <name type="scientific">Labedella gwakjiensis</name>
    <dbReference type="NCBI Taxonomy" id="390269"/>
    <lineage>
        <taxon>Bacteria</taxon>
        <taxon>Bacillati</taxon>
        <taxon>Actinomycetota</taxon>
        <taxon>Actinomycetes</taxon>
        <taxon>Micrococcales</taxon>
        <taxon>Microbacteriaceae</taxon>
        <taxon>Labedella</taxon>
    </lineage>
</organism>
<feature type="compositionally biased region" description="Basic residues" evidence="1">
    <location>
        <begin position="24"/>
        <end position="46"/>
    </location>
</feature>
<dbReference type="EMBL" id="PYAU01000001">
    <property type="protein sequence ID" value="PSL39952.1"/>
    <property type="molecule type" value="Genomic_DNA"/>
</dbReference>
<accession>A0A2P8H161</accession>
<protein>
    <submittedName>
        <fullName evidence="2">Uncharacterized protein</fullName>
    </submittedName>
</protein>
<feature type="region of interest" description="Disordered" evidence="1">
    <location>
        <begin position="18"/>
        <end position="46"/>
    </location>
</feature>
<evidence type="ECO:0000313" key="3">
    <source>
        <dbReference type="Proteomes" id="UP000241203"/>
    </source>
</evidence>
<proteinExistence type="predicted"/>
<evidence type="ECO:0000256" key="1">
    <source>
        <dbReference type="SAM" id="MobiDB-lite"/>
    </source>
</evidence>
<dbReference type="Proteomes" id="UP000241203">
    <property type="component" value="Unassembled WGS sequence"/>
</dbReference>
<name>A0A2P8H161_9MICO</name>
<gene>
    <name evidence="2" type="ORF">CLV49_3607</name>
</gene>